<feature type="chain" id="PRO_5042885206" evidence="3">
    <location>
        <begin position="26"/>
        <end position="747"/>
    </location>
</feature>
<feature type="compositionally biased region" description="Low complexity" evidence="1">
    <location>
        <begin position="205"/>
        <end position="226"/>
    </location>
</feature>
<keyword evidence="3" id="KW-0732">Signal</keyword>
<dbReference type="Proteomes" id="UP001175353">
    <property type="component" value="Unassembled WGS sequence"/>
</dbReference>
<keyword evidence="2" id="KW-0472">Membrane</keyword>
<evidence type="ECO:0000256" key="1">
    <source>
        <dbReference type="SAM" id="MobiDB-lite"/>
    </source>
</evidence>
<evidence type="ECO:0000313" key="4">
    <source>
        <dbReference type="EMBL" id="KAK0994872.1"/>
    </source>
</evidence>
<keyword evidence="2" id="KW-0812">Transmembrane</keyword>
<evidence type="ECO:0000256" key="2">
    <source>
        <dbReference type="SAM" id="Phobius"/>
    </source>
</evidence>
<feature type="transmembrane region" description="Helical" evidence="2">
    <location>
        <begin position="720"/>
        <end position="739"/>
    </location>
</feature>
<feature type="region of interest" description="Disordered" evidence="1">
    <location>
        <begin position="110"/>
        <end position="138"/>
    </location>
</feature>
<proteinExistence type="predicted"/>
<feature type="compositionally biased region" description="Low complexity" evidence="1">
    <location>
        <begin position="118"/>
        <end position="138"/>
    </location>
</feature>
<evidence type="ECO:0000313" key="5">
    <source>
        <dbReference type="Proteomes" id="UP001175353"/>
    </source>
</evidence>
<reference evidence="4" key="1">
    <citation type="submission" date="2023-06" db="EMBL/GenBank/DDBJ databases">
        <title>Black Yeasts Isolated from many extreme environments.</title>
        <authorList>
            <person name="Coleine C."/>
            <person name="Stajich J.E."/>
            <person name="Selbmann L."/>
        </authorList>
    </citation>
    <scope>NUCLEOTIDE SEQUENCE</scope>
    <source>
        <strain evidence="4">CCFEE 5200</strain>
    </source>
</reference>
<comment type="caution">
    <text evidence="4">The sequence shown here is derived from an EMBL/GenBank/DDBJ whole genome shotgun (WGS) entry which is preliminary data.</text>
</comment>
<feature type="signal peptide" evidence="3">
    <location>
        <begin position="1"/>
        <end position="25"/>
    </location>
</feature>
<evidence type="ECO:0000256" key="3">
    <source>
        <dbReference type="SAM" id="SignalP"/>
    </source>
</evidence>
<accession>A0AAN6KQ28</accession>
<gene>
    <name evidence="4" type="ORF">LTR91_007478</name>
</gene>
<name>A0AAN6KQ28_9PEZI</name>
<dbReference type="EMBL" id="JAUJLE010000054">
    <property type="protein sequence ID" value="KAK0994872.1"/>
    <property type="molecule type" value="Genomic_DNA"/>
</dbReference>
<organism evidence="4 5">
    <name type="scientific">Friedmanniomyces endolithicus</name>
    <dbReference type="NCBI Taxonomy" id="329885"/>
    <lineage>
        <taxon>Eukaryota</taxon>
        <taxon>Fungi</taxon>
        <taxon>Dikarya</taxon>
        <taxon>Ascomycota</taxon>
        <taxon>Pezizomycotina</taxon>
        <taxon>Dothideomycetes</taxon>
        <taxon>Dothideomycetidae</taxon>
        <taxon>Mycosphaerellales</taxon>
        <taxon>Teratosphaeriaceae</taxon>
        <taxon>Friedmanniomyces</taxon>
    </lineage>
</organism>
<dbReference type="AlphaFoldDB" id="A0AAN6KQ28"/>
<feature type="region of interest" description="Disordered" evidence="1">
    <location>
        <begin position="174"/>
        <end position="226"/>
    </location>
</feature>
<protein>
    <submittedName>
        <fullName evidence="4">Uncharacterized protein</fullName>
    </submittedName>
</protein>
<keyword evidence="2" id="KW-1133">Transmembrane helix</keyword>
<keyword evidence="5" id="KW-1185">Reference proteome</keyword>
<sequence length="747" mass="71620">MFSSLISASLFFVILSSSNKAFARAGDVNGTTSSVGSGHESAFVPTIGQSQTSLELPTLSIAPTAAITTLASTVGSATTPSYASSTSQNSSPVIQSSATSLNVPITSSTTLASNEPLTSNTATTTQASTTAASSTDTTQAAVQTPSAAASSTTLVSVYPSPIIQSSVTSLATPSTTSIGGGVVSPEAPQLGSSQTSLAIPVSTESSTTVPEAPATTTTDASGSSTSVEFTYAPETSTAASSDLLLGYIGSIAQSSTPVASTPTSAGASIASPSSAARASAISTSAAASPAFAYVPDSSTAQTSAVLATIVSVGSSAVAIAPVPQMYSAGAGSSGPVAFVIGSQTASVGQTLTVGNTPVVIQTSAGQTQLYAGTAATPSAISFAVATAAAASSSQQAAAVPATVSIGSSVLSIAPVPQAYSAGASSSTPAAFVIGSQTASVGQTVTVDNTPVVVQTSAGKTQLYAGTAATPSALSFATVTAAATSQPTAIAPATVSIGSSVLSIAPVSYASGQGSSSPAAFLIGSQTASIGQTITIAGTLVVIQTSAGKTQLYAGTASPSALSFAAPTTAVPPTSAAAPTTLTLGAETISQDSAGNYLLGTQTFAPGSTITQGSGSSATIIALATVSGATQLIVQDASMTATTVLPPKVTVPASSVGALQQSSPVVVNGHTYYLGPASLNAQGTGSATASGTFVTSAVGGAASSAGTQAPATHKGAASRSGFSLIVGGIALVACGFAVLIQSMPLGYM</sequence>